<name>A0A7X6H0U6_9RHOB</name>
<keyword evidence="3 9" id="KW-0597">Phosphoprotein</keyword>
<dbReference type="RefSeq" id="WP_168624292.1">
    <property type="nucleotide sequence ID" value="NZ_JAAZQQ010000005.1"/>
</dbReference>
<dbReference type="FunFam" id="1.10.10.10:FF:000099">
    <property type="entry name" value="Two-component system response regulator TorR"/>
    <property type="match status" value="1"/>
</dbReference>
<evidence type="ECO:0000256" key="4">
    <source>
        <dbReference type="ARBA" id="ARBA00023012"/>
    </source>
</evidence>
<dbReference type="InterPro" id="IPR039420">
    <property type="entry name" value="WalR-like"/>
</dbReference>
<comment type="caution">
    <text evidence="13">The sequence shown here is derived from an EMBL/GenBank/DDBJ whole genome shotgun (WGS) entry which is preliminary data.</text>
</comment>
<dbReference type="EMBL" id="JAAZQQ010000005">
    <property type="protein sequence ID" value="NKX45918.1"/>
    <property type="molecule type" value="Genomic_DNA"/>
</dbReference>
<dbReference type="CDD" id="cd00383">
    <property type="entry name" value="trans_reg_C"/>
    <property type="match status" value="1"/>
</dbReference>
<keyword evidence="4" id="KW-0902">Two-component regulatory system</keyword>
<dbReference type="PROSITE" id="PS50110">
    <property type="entry name" value="RESPONSE_REGULATORY"/>
    <property type="match status" value="1"/>
</dbReference>
<dbReference type="PROSITE" id="PS51755">
    <property type="entry name" value="OMPR_PHOB"/>
    <property type="match status" value="1"/>
</dbReference>
<evidence type="ECO:0000313" key="13">
    <source>
        <dbReference type="EMBL" id="NKX45918.1"/>
    </source>
</evidence>
<dbReference type="SMART" id="SM00862">
    <property type="entry name" value="Trans_reg_C"/>
    <property type="match status" value="1"/>
</dbReference>
<evidence type="ECO:0000259" key="11">
    <source>
        <dbReference type="PROSITE" id="PS50110"/>
    </source>
</evidence>
<reference evidence="13 14" key="1">
    <citation type="submission" date="2020-04" db="EMBL/GenBank/DDBJ databases">
        <authorList>
            <person name="Yoon J."/>
        </authorList>
    </citation>
    <scope>NUCLEOTIDE SEQUENCE [LARGE SCALE GENOMIC DNA]</scope>
    <source>
        <strain evidence="13 14">KMU-115</strain>
    </source>
</reference>
<evidence type="ECO:0000256" key="6">
    <source>
        <dbReference type="ARBA" id="ARBA00023125"/>
    </source>
</evidence>
<feature type="domain" description="OmpR/PhoB-type" evidence="12">
    <location>
        <begin position="135"/>
        <end position="235"/>
    </location>
</feature>
<evidence type="ECO:0000256" key="10">
    <source>
        <dbReference type="PROSITE-ProRule" id="PRU01091"/>
    </source>
</evidence>
<evidence type="ECO:0000256" key="7">
    <source>
        <dbReference type="ARBA" id="ARBA00023163"/>
    </source>
</evidence>
<comment type="subcellular location">
    <subcellularLocation>
        <location evidence="1">Cytoplasm</location>
    </subcellularLocation>
</comment>
<dbReference type="InterPro" id="IPR036388">
    <property type="entry name" value="WH-like_DNA-bd_sf"/>
</dbReference>
<dbReference type="GO" id="GO:0000976">
    <property type="term" value="F:transcription cis-regulatory region binding"/>
    <property type="evidence" value="ECO:0007669"/>
    <property type="project" value="TreeGrafter"/>
</dbReference>
<dbReference type="Gene3D" id="1.10.10.10">
    <property type="entry name" value="Winged helix-like DNA-binding domain superfamily/Winged helix DNA-binding domain"/>
    <property type="match status" value="1"/>
</dbReference>
<sequence>MKRVPHILVVDDDRELRDLVGKVLEREGFRISRAEDGRAMRRTLDTGAIDLIVLDLMMPGEDGLTLCRELRGAQDRTPIIMLTAKGDDIDRILGLEMGADDYLAKPFNSRELIARVRAVLRRTAQPAPADSSPDLRYLSFEGWQLDRSKRELLSPEGIVVSLSSGEYDLLVALALRPNRTLTRDMLLDLTRGRASIVFDRSIDIQISRLRRKLGEDPKNPSIIKTVWGGGYLFAADVTET</sequence>
<proteinExistence type="predicted"/>
<dbReference type="PANTHER" id="PTHR48111:SF4">
    <property type="entry name" value="DNA-BINDING DUAL TRANSCRIPTIONAL REGULATOR OMPR"/>
    <property type="match status" value="1"/>
</dbReference>
<evidence type="ECO:0000256" key="3">
    <source>
        <dbReference type="ARBA" id="ARBA00022553"/>
    </source>
</evidence>
<keyword evidence="7" id="KW-0804">Transcription</keyword>
<dbReference type="GO" id="GO:0006355">
    <property type="term" value="P:regulation of DNA-templated transcription"/>
    <property type="evidence" value="ECO:0007669"/>
    <property type="project" value="InterPro"/>
</dbReference>
<feature type="DNA-binding region" description="OmpR/PhoB-type" evidence="10">
    <location>
        <begin position="135"/>
        <end position="235"/>
    </location>
</feature>
<organism evidence="13 14">
    <name type="scientific">Roseicyclus persicicus</name>
    <dbReference type="NCBI Taxonomy" id="2650661"/>
    <lineage>
        <taxon>Bacteria</taxon>
        <taxon>Pseudomonadati</taxon>
        <taxon>Pseudomonadota</taxon>
        <taxon>Alphaproteobacteria</taxon>
        <taxon>Rhodobacterales</taxon>
        <taxon>Roseobacteraceae</taxon>
        <taxon>Roseicyclus</taxon>
    </lineage>
</organism>
<keyword evidence="6 10" id="KW-0238">DNA-binding</keyword>
<dbReference type="GO" id="GO:0005829">
    <property type="term" value="C:cytosol"/>
    <property type="evidence" value="ECO:0007669"/>
    <property type="project" value="TreeGrafter"/>
</dbReference>
<dbReference type="InterPro" id="IPR016032">
    <property type="entry name" value="Sig_transdc_resp-reg_C-effctor"/>
</dbReference>
<dbReference type="Pfam" id="PF00072">
    <property type="entry name" value="Response_reg"/>
    <property type="match status" value="1"/>
</dbReference>
<feature type="domain" description="Response regulatory" evidence="11">
    <location>
        <begin position="6"/>
        <end position="120"/>
    </location>
</feature>
<evidence type="ECO:0000259" key="12">
    <source>
        <dbReference type="PROSITE" id="PS51755"/>
    </source>
</evidence>
<dbReference type="PANTHER" id="PTHR48111">
    <property type="entry name" value="REGULATOR OF RPOS"/>
    <property type="match status" value="1"/>
</dbReference>
<gene>
    <name evidence="13" type="ORF">HCU73_15085</name>
</gene>
<dbReference type="Gene3D" id="6.10.250.690">
    <property type="match status" value="1"/>
</dbReference>
<feature type="modified residue" description="4-aspartylphosphate" evidence="9">
    <location>
        <position position="55"/>
    </location>
</feature>
<evidence type="ECO:0000256" key="5">
    <source>
        <dbReference type="ARBA" id="ARBA00023015"/>
    </source>
</evidence>
<dbReference type="GO" id="GO:0032993">
    <property type="term" value="C:protein-DNA complex"/>
    <property type="evidence" value="ECO:0007669"/>
    <property type="project" value="TreeGrafter"/>
</dbReference>
<dbReference type="SUPFAM" id="SSF46894">
    <property type="entry name" value="C-terminal effector domain of the bipartite response regulators"/>
    <property type="match status" value="1"/>
</dbReference>
<dbReference type="FunFam" id="3.40.50.2300:FF:000001">
    <property type="entry name" value="DNA-binding response regulator PhoB"/>
    <property type="match status" value="1"/>
</dbReference>
<dbReference type="Pfam" id="PF00486">
    <property type="entry name" value="Trans_reg_C"/>
    <property type="match status" value="1"/>
</dbReference>
<dbReference type="InterPro" id="IPR011006">
    <property type="entry name" value="CheY-like_superfamily"/>
</dbReference>
<dbReference type="GO" id="GO:0000156">
    <property type="term" value="F:phosphorelay response regulator activity"/>
    <property type="evidence" value="ECO:0007669"/>
    <property type="project" value="TreeGrafter"/>
</dbReference>
<evidence type="ECO:0000256" key="9">
    <source>
        <dbReference type="PROSITE-ProRule" id="PRU00169"/>
    </source>
</evidence>
<evidence type="ECO:0000256" key="1">
    <source>
        <dbReference type="ARBA" id="ARBA00004496"/>
    </source>
</evidence>
<dbReference type="SUPFAM" id="SSF52172">
    <property type="entry name" value="CheY-like"/>
    <property type="match status" value="1"/>
</dbReference>
<keyword evidence="14" id="KW-1185">Reference proteome</keyword>
<dbReference type="SMART" id="SM00448">
    <property type="entry name" value="REC"/>
    <property type="match status" value="1"/>
</dbReference>
<protein>
    <recommendedName>
        <fullName evidence="8">Regulatory protein VirG</fullName>
    </recommendedName>
</protein>
<dbReference type="AlphaFoldDB" id="A0A7X6H0U6"/>
<dbReference type="Gene3D" id="3.40.50.2300">
    <property type="match status" value="1"/>
</dbReference>
<evidence type="ECO:0000256" key="8">
    <source>
        <dbReference type="ARBA" id="ARBA00067337"/>
    </source>
</evidence>
<evidence type="ECO:0000313" key="14">
    <source>
        <dbReference type="Proteomes" id="UP000526408"/>
    </source>
</evidence>
<dbReference type="InterPro" id="IPR001789">
    <property type="entry name" value="Sig_transdc_resp-reg_receiver"/>
</dbReference>
<keyword evidence="2" id="KW-0963">Cytoplasm</keyword>
<dbReference type="InterPro" id="IPR001867">
    <property type="entry name" value="OmpR/PhoB-type_DNA-bd"/>
</dbReference>
<evidence type="ECO:0000256" key="2">
    <source>
        <dbReference type="ARBA" id="ARBA00022490"/>
    </source>
</evidence>
<dbReference type="Proteomes" id="UP000526408">
    <property type="component" value="Unassembled WGS sequence"/>
</dbReference>
<keyword evidence="5" id="KW-0805">Transcription regulation</keyword>
<accession>A0A7X6H0U6</accession>